<gene>
    <name evidence="3" type="ORF">Rhe02_68200</name>
</gene>
<evidence type="ECO:0000313" key="4">
    <source>
        <dbReference type="Proteomes" id="UP000612899"/>
    </source>
</evidence>
<protein>
    <submittedName>
        <fullName evidence="3">Uncharacterized protein</fullName>
    </submittedName>
</protein>
<keyword evidence="2" id="KW-0472">Membrane</keyword>
<dbReference type="Proteomes" id="UP000612899">
    <property type="component" value="Unassembled WGS sequence"/>
</dbReference>
<proteinExistence type="predicted"/>
<organism evidence="3 4">
    <name type="scientific">Rhizocola hellebori</name>
    <dbReference type="NCBI Taxonomy" id="1392758"/>
    <lineage>
        <taxon>Bacteria</taxon>
        <taxon>Bacillati</taxon>
        <taxon>Actinomycetota</taxon>
        <taxon>Actinomycetes</taxon>
        <taxon>Micromonosporales</taxon>
        <taxon>Micromonosporaceae</taxon>
        <taxon>Rhizocola</taxon>
    </lineage>
</organism>
<evidence type="ECO:0000313" key="3">
    <source>
        <dbReference type="EMBL" id="GIH08753.1"/>
    </source>
</evidence>
<name>A0A8J3QFV3_9ACTN</name>
<feature type="transmembrane region" description="Helical" evidence="2">
    <location>
        <begin position="33"/>
        <end position="53"/>
    </location>
</feature>
<evidence type="ECO:0000256" key="2">
    <source>
        <dbReference type="SAM" id="Phobius"/>
    </source>
</evidence>
<feature type="transmembrane region" description="Helical" evidence="2">
    <location>
        <begin position="148"/>
        <end position="167"/>
    </location>
</feature>
<keyword evidence="4" id="KW-1185">Reference proteome</keyword>
<feature type="region of interest" description="Disordered" evidence="1">
    <location>
        <begin position="197"/>
        <end position="221"/>
    </location>
</feature>
<dbReference type="AlphaFoldDB" id="A0A8J3QFV3"/>
<comment type="caution">
    <text evidence="3">The sequence shown here is derived from an EMBL/GenBank/DDBJ whole genome shotgun (WGS) entry which is preliminary data.</text>
</comment>
<dbReference type="EMBL" id="BONY01000054">
    <property type="protein sequence ID" value="GIH08753.1"/>
    <property type="molecule type" value="Genomic_DNA"/>
</dbReference>
<feature type="transmembrane region" description="Helical" evidence="2">
    <location>
        <begin position="65"/>
        <end position="87"/>
    </location>
</feature>
<reference evidence="3" key="1">
    <citation type="submission" date="2021-01" db="EMBL/GenBank/DDBJ databases">
        <title>Whole genome shotgun sequence of Rhizocola hellebori NBRC 109834.</title>
        <authorList>
            <person name="Komaki H."/>
            <person name="Tamura T."/>
        </authorList>
    </citation>
    <scope>NUCLEOTIDE SEQUENCE</scope>
    <source>
        <strain evidence="3">NBRC 109834</strain>
    </source>
</reference>
<feature type="transmembrane region" description="Helical" evidence="2">
    <location>
        <begin position="108"/>
        <end position="128"/>
    </location>
</feature>
<accession>A0A8J3QFV3</accession>
<evidence type="ECO:0000256" key="1">
    <source>
        <dbReference type="SAM" id="MobiDB-lite"/>
    </source>
</evidence>
<sequence>MRVRVLRDRHLRGPRKVHGCTNVRGMSATALRWSAVPLGMLAFALRLAATLWWEPFTWRFNWFVSLLLWLAAMIVTVGVPFGIFALLSRGYRRPAEFALGKRGFTAPLSPIGAGSQAILLLFLAGGLVVTERVPNSDSMRLAEFNNGWFASLIIASVLAAGAVTIVLTRRQQLLLDAEGLTIRRWWRGRRLKWDELAPGGPLPPAKKSQGSLQLNRKQPPHSTHYVPAEMIGIAFVDIDPTYLAAAIRRYVENPQDRAAIGTAEELSRLAVAQ</sequence>
<keyword evidence="2" id="KW-1133">Transmembrane helix</keyword>
<keyword evidence="2" id="KW-0812">Transmembrane</keyword>